<proteinExistence type="predicted"/>
<comment type="caution">
    <text evidence="1">The sequence shown here is derived from an EMBL/GenBank/DDBJ whole genome shotgun (WGS) entry which is preliminary data.</text>
</comment>
<name>A0ABQ1WCB4_9FLAO</name>
<accession>A0ABQ1WCB4</accession>
<dbReference type="EMBL" id="BMIX01000001">
    <property type="protein sequence ID" value="GGG24001.1"/>
    <property type="molecule type" value="Genomic_DNA"/>
</dbReference>
<protein>
    <submittedName>
        <fullName evidence="1">Uncharacterized protein</fullName>
    </submittedName>
</protein>
<reference evidence="2" key="1">
    <citation type="journal article" date="2019" name="Int. J. Syst. Evol. Microbiol.">
        <title>The Global Catalogue of Microorganisms (GCM) 10K type strain sequencing project: providing services to taxonomists for standard genome sequencing and annotation.</title>
        <authorList>
            <consortium name="The Broad Institute Genomics Platform"/>
            <consortium name="The Broad Institute Genome Sequencing Center for Infectious Disease"/>
            <person name="Wu L."/>
            <person name="Ma J."/>
        </authorList>
    </citation>
    <scope>NUCLEOTIDE SEQUENCE [LARGE SCALE GENOMIC DNA]</scope>
    <source>
        <strain evidence="2">CGMCC 1.15422</strain>
    </source>
</reference>
<evidence type="ECO:0000313" key="2">
    <source>
        <dbReference type="Proteomes" id="UP000605733"/>
    </source>
</evidence>
<evidence type="ECO:0000313" key="1">
    <source>
        <dbReference type="EMBL" id="GGG24001.1"/>
    </source>
</evidence>
<dbReference type="Proteomes" id="UP000605733">
    <property type="component" value="Unassembled WGS sequence"/>
</dbReference>
<sequence>MENNRLKDYPLYVTSISKPTQVLFIFRDNGQQIKVSLTGDQPVGEYALTPEERMHILDNFYKNK</sequence>
<organism evidence="1 2">
    <name type="scientific">Christiangramia forsetii</name>
    <dbReference type="NCBI Taxonomy" id="411153"/>
    <lineage>
        <taxon>Bacteria</taxon>
        <taxon>Pseudomonadati</taxon>
        <taxon>Bacteroidota</taxon>
        <taxon>Flavobacteriia</taxon>
        <taxon>Flavobacteriales</taxon>
        <taxon>Flavobacteriaceae</taxon>
        <taxon>Christiangramia</taxon>
    </lineage>
</organism>
<keyword evidence="2" id="KW-1185">Reference proteome</keyword>
<gene>
    <name evidence="1" type="ORF">GCM10011532_04030</name>
</gene>